<evidence type="ECO:0000313" key="1">
    <source>
        <dbReference type="EMBL" id="GJE85892.1"/>
    </source>
</evidence>
<gene>
    <name evidence="1" type="ORF">PsYK624_019710</name>
</gene>
<dbReference type="OrthoDB" id="3245731at2759"/>
<proteinExistence type="predicted"/>
<reference evidence="1 2" key="1">
    <citation type="submission" date="2021-08" db="EMBL/GenBank/DDBJ databases">
        <title>Draft Genome Sequence of Phanerochaete sordida strain YK-624.</title>
        <authorList>
            <person name="Mori T."/>
            <person name="Dohra H."/>
            <person name="Suzuki T."/>
            <person name="Kawagishi H."/>
            <person name="Hirai H."/>
        </authorList>
    </citation>
    <scope>NUCLEOTIDE SEQUENCE [LARGE SCALE GENOMIC DNA]</scope>
    <source>
        <strain evidence="1 2">YK-624</strain>
    </source>
</reference>
<dbReference type="EMBL" id="BPQB01000003">
    <property type="protein sequence ID" value="GJE85892.1"/>
    <property type="molecule type" value="Genomic_DNA"/>
</dbReference>
<keyword evidence="2" id="KW-1185">Reference proteome</keyword>
<organism evidence="1 2">
    <name type="scientific">Phanerochaete sordida</name>
    <dbReference type="NCBI Taxonomy" id="48140"/>
    <lineage>
        <taxon>Eukaryota</taxon>
        <taxon>Fungi</taxon>
        <taxon>Dikarya</taxon>
        <taxon>Basidiomycota</taxon>
        <taxon>Agaricomycotina</taxon>
        <taxon>Agaricomycetes</taxon>
        <taxon>Polyporales</taxon>
        <taxon>Phanerochaetaceae</taxon>
        <taxon>Phanerochaete</taxon>
    </lineage>
</organism>
<sequence length="210" mass="23299">MPRLSALWPASPTSPTYDAYRYKQEEELAKKPPQEQHCLRCHATFIKDDGSRCRVPHAYKQKEGWLSEGILCCESMCCGGGARVELRATERDGQAGVAVVAKLDDPYCHDGWEHVTLRTGVRYNGWSFQACRVGKDGRCTAAVVQEPEGGVIFKEDWDARRWGRAAPDLAASLFAPSPVADSPMSPEWQPEMPLTLPYYHGDGSSAPSRL</sequence>
<dbReference type="AlphaFoldDB" id="A0A9P3G0J5"/>
<protein>
    <submittedName>
        <fullName evidence="1">Uncharacterized protein</fullName>
    </submittedName>
</protein>
<accession>A0A9P3G0J5</accession>
<comment type="caution">
    <text evidence="1">The sequence shown here is derived from an EMBL/GenBank/DDBJ whole genome shotgun (WGS) entry which is preliminary data.</text>
</comment>
<dbReference type="Proteomes" id="UP000703269">
    <property type="component" value="Unassembled WGS sequence"/>
</dbReference>
<name>A0A9P3G0J5_9APHY</name>
<evidence type="ECO:0000313" key="2">
    <source>
        <dbReference type="Proteomes" id="UP000703269"/>
    </source>
</evidence>